<accession>A0A7S2U1A6</accession>
<evidence type="ECO:0000256" key="8">
    <source>
        <dbReference type="ARBA" id="ARBA00023136"/>
    </source>
</evidence>
<evidence type="ECO:0000256" key="2">
    <source>
        <dbReference type="ARBA" id="ARBA00010441"/>
    </source>
</evidence>
<evidence type="ECO:0000256" key="7">
    <source>
        <dbReference type="ARBA" id="ARBA00023098"/>
    </source>
</evidence>
<protein>
    <recommendedName>
        <fullName evidence="15">CDP-diacylglycerol--glycerol-3-phosphate 3-phosphatidyltransferase</fullName>
    </recommendedName>
</protein>
<feature type="transmembrane region" description="Helical" evidence="13">
    <location>
        <begin position="234"/>
        <end position="257"/>
    </location>
</feature>
<dbReference type="PANTHER" id="PTHR14269">
    <property type="entry name" value="CDP-DIACYLGLYCEROL--GLYCEROL-3-PHOSPHATE 3-PHOSPHATIDYLTRANSFERASE-RELATED"/>
    <property type="match status" value="1"/>
</dbReference>
<feature type="region of interest" description="Disordered" evidence="12">
    <location>
        <begin position="1"/>
        <end position="27"/>
    </location>
</feature>
<proteinExistence type="inferred from homology"/>
<keyword evidence="5 13" id="KW-0812">Transmembrane</keyword>
<feature type="transmembrane region" description="Helical" evidence="13">
    <location>
        <begin position="156"/>
        <end position="181"/>
    </location>
</feature>
<keyword evidence="9" id="KW-0594">Phospholipid biosynthesis</keyword>
<dbReference type="EMBL" id="HBHP01032276">
    <property type="protein sequence ID" value="CAD9775882.1"/>
    <property type="molecule type" value="Transcribed_RNA"/>
</dbReference>
<evidence type="ECO:0000256" key="10">
    <source>
        <dbReference type="ARBA" id="ARBA00023264"/>
    </source>
</evidence>
<evidence type="ECO:0000256" key="13">
    <source>
        <dbReference type="SAM" id="Phobius"/>
    </source>
</evidence>
<reference evidence="14" key="1">
    <citation type="submission" date="2021-01" db="EMBL/GenBank/DDBJ databases">
        <authorList>
            <person name="Corre E."/>
            <person name="Pelletier E."/>
            <person name="Niang G."/>
            <person name="Scheremetjew M."/>
            <person name="Finn R."/>
            <person name="Kale V."/>
            <person name="Holt S."/>
            <person name="Cochrane G."/>
            <person name="Meng A."/>
            <person name="Brown T."/>
            <person name="Cohen L."/>
        </authorList>
    </citation>
    <scope>NUCLEOTIDE SEQUENCE</scope>
    <source>
        <strain evidence="14">CCMP622</strain>
    </source>
</reference>
<dbReference type="InterPro" id="IPR043130">
    <property type="entry name" value="CDP-OH_PTrfase_TM_dom"/>
</dbReference>
<dbReference type="PANTHER" id="PTHR14269:SF62">
    <property type="entry name" value="CDP-DIACYLGLYCEROL--GLYCEROL-3-PHOSPHATE 3-PHOSPHATIDYLTRANSFERASE 1, CHLOROPLASTIC"/>
    <property type="match status" value="1"/>
</dbReference>
<evidence type="ECO:0000256" key="1">
    <source>
        <dbReference type="ARBA" id="ARBA00004141"/>
    </source>
</evidence>
<name>A0A7S2U1A6_9EUKA</name>
<evidence type="ECO:0008006" key="15">
    <source>
        <dbReference type="Google" id="ProtNLM"/>
    </source>
</evidence>
<dbReference type="PROSITE" id="PS00379">
    <property type="entry name" value="CDP_ALCOHOL_P_TRANSF"/>
    <property type="match status" value="1"/>
</dbReference>
<dbReference type="GO" id="GO:0016020">
    <property type="term" value="C:membrane"/>
    <property type="evidence" value="ECO:0007669"/>
    <property type="project" value="UniProtKB-SubCell"/>
</dbReference>
<keyword evidence="4 11" id="KW-0808">Transferase</keyword>
<comment type="similarity">
    <text evidence="2 11">Belongs to the CDP-alcohol phosphatidyltransferase class-I family.</text>
</comment>
<keyword evidence="6 13" id="KW-1133">Transmembrane helix</keyword>
<keyword evidence="7" id="KW-0443">Lipid metabolism</keyword>
<sequence length="282" mass="30057">MMMNVMRALRRRTTRKPSSPSSSFSSFSSFSSKAVLLRRSRGAAAAAAGGGAAGGGGGEEVGADTDADAEINHSNKNNIPSPAKQKQQLWNIPNILSAMRVAMIPFFMLAFYQNGMAAAWIFIAAAITDFLDGYLARKWNMCSPFGAFVDPVADKLMVATALVLLAGANGPIVAVPCSVILCREIGVSALREWMAERGKRGSVAVGWSGKVKTACQMVALTGLLLSRSSSSSSLLLLQNLSMTLLYIATLLTVTSGLEYFKAAWPTLSGSHQRTEEEENYSD</sequence>
<dbReference type="Pfam" id="PF01066">
    <property type="entry name" value="CDP-OH_P_transf"/>
    <property type="match status" value="1"/>
</dbReference>
<dbReference type="InterPro" id="IPR000462">
    <property type="entry name" value="CDP-OH_P_trans"/>
</dbReference>
<evidence type="ECO:0000256" key="12">
    <source>
        <dbReference type="SAM" id="MobiDB-lite"/>
    </source>
</evidence>
<dbReference type="Gene3D" id="1.20.120.1760">
    <property type="match status" value="1"/>
</dbReference>
<evidence type="ECO:0000256" key="9">
    <source>
        <dbReference type="ARBA" id="ARBA00023209"/>
    </source>
</evidence>
<evidence type="ECO:0000256" key="3">
    <source>
        <dbReference type="ARBA" id="ARBA00022516"/>
    </source>
</evidence>
<organism evidence="14">
    <name type="scientific">Lotharella oceanica</name>
    <dbReference type="NCBI Taxonomy" id="641309"/>
    <lineage>
        <taxon>Eukaryota</taxon>
        <taxon>Sar</taxon>
        <taxon>Rhizaria</taxon>
        <taxon>Cercozoa</taxon>
        <taxon>Chlorarachniophyceae</taxon>
        <taxon>Lotharella</taxon>
    </lineage>
</organism>
<evidence type="ECO:0000256" key="4">
    <source>
        <dbReference type="ARBA" id="ARBA00022679"/>
    </source>
</evidence>
<dbReference type="GO" id="GO:0008444">
    <property type="term" value="F:CDP-diacylglycerol-glycerol-3-phosphate 3-phosphatidyltransferase activity"/>
    <property type="evidence" value="ECO:0007669"/>
    <property type="project" value="InterPro"/>
</dbReference>
<dbReference type="AlphaFoldDB" id="A0A7S2U1A6"/>
<evidence type="ECO:0000313" key="14">
    <source>
        <dbReference type="EMBL" id="CAD9775882.1"/>
    </source>
</evidence>
<dbReference type="InterPro" id="IPR004570">
    <property type="entry name" value="Phosphatidylglycerol_P_synth"/>
</dbReference>
<keyword evidence="3" id="KW-0444">Lipid biosynthesis</keyword>
<dbReference type="InterPro" id="IPR050324">
    <property type="entry name" value="CDP-alcohol_PTase-I"/>
</dbReference>
<evidence type="ECO:0000256" key="11">
    <source>
        <dbReference type="RuleBase" id="RU003750"/>
    </source>
</evidence>
<dbReference type="InterPro" id="IPR048254">
    <property type="entry name" value="CDP_ALCOHOL_P_TRANSF_CS"/>
</dbReference>
<feature type="compositionally biased region" description="Low complexity" evidence="12">
    <location>
        <begin position="17"/>
        <end position="27"/>
    </location>
</feature>
<comment type="subcellular location">
    <subcellularLocation>
        <location evidence="1">Membrane</location>
        <topology evidence="1">Multi-pass membrane protein</topology>
    </subcellularLocation>
</comment>
<keyword evidence="10" id="KW-1208">Phospholipid metabolism</keyword>
<gene>
    <name evidence="14" type="ORF">LSP00402_LOCUS19886</name>
</gene>
<dbReference type="GO" id="GO:0046474">
    <property type="term" value="P:glycerophospholipid biosynthetic process"/>
    <property type="evidence" value="ECO:0007669"/>
    <property type="project" value="TreeGrafter"/>
</dbReference>
<dbReference type="NCBIfam" id="TIGR00560">
    <property type="entry name" value="pgsA"/>
    <property type="match status" value="1"/>
</dbReference>
<evidence type="ECO:0000256" key="5">
    <source>
        <dbReference type="ARBA" id="ARBA00022692"/>
    </source>
</evidence>
<keyword evidence="8 13" id="KW-0472">Membrane</keyword>
<evidence type="ECO:0000256" key="6">
    <source>
        <dbReference type="ARBA" id="ARBA00022989"/>
    </source>
</evidence>